<feature type="compositionally biased region" description="Basic and acidic residues" evidence="9">
    <location>
        <begin position="1"/>
        <end position="21"/>
    </location>
</feature>
<dbReference type="CDD" id="cd00353">
    <property type="entry name" value="Ribosomal_S15p_S13e"/>
    <property type="match status" value="1"/>
</dbReference>
<comment type="function">
    <text evidence="6 8">One of the primary rRNA binding proteins, it binds directly to 16S rRNA where it helps nucleate assembly of the platform of the 30S subunit by binding and bridging several RNA helices of the 16S rRNA.</text>
</comment>
<comment type="subunit">
    <text evidence="5 6">Part of the 30S ribosomal subunit. Forms a bridge to the 50S subunit in the 70S ribosome, contacting the 23S rRNA.</text>
</comment>
<dbReference type="SUPFAM" id="SSF47060">
    <property type="entry name" value="S15/NS1 RNA-binding domain"/>
    <property type="match status" value="1"/>
</dbReference>
<evidence type="ECO:0000256" key="2">
    <source>
        <dbReference type="ARBA" id="ARBA00022884"/>
    </source>
</evidence>
<dbReference type="FunFam" id="1.10.287.10:FF:000002">
    <property type="entry name" value="30S ribosomal protein S15"/>
    <property type="match status" value="1"/>
</dbReference>
<dbReference type="Gene3D" id="1.10.287.10">
    <property type="entry name" value="S15/NS1, RNA-binding"/>
    <property type="match status" value="1"/>
</dbReference>
<reference evidence="11" key="1">
    <citation type="submission" date="2016-05" db="EMBL/GenBank/DDBJ databases">
        <authorList>
            <person name="Liu B."/>
            <person name="Wang J."/>
            <person name="Zhu Y."/>
            <person name="Liu G."/>
            <person name="Chen Q."/>
            <person name="Chen Z."/>
            <person name="Lan J."/>
            <person name="Che J."/>
            <person name="Ge C."/>
            <person name="Shi H."/>
            <person name="Pan Z."/>
            <person name="Liu X."/>
        </authorList>
    </citation>
    <scope>NUCLEOTIDE SEQUENCE [LARGE SCALE GENOMIC DNA]</scope>
    <source>
        <strain evidence="11">FJAT-27215</strain>
    </source>
</reference>
<evidence type="ECO:0000256" key="4">
    <source>
        <dbReference type="ARBA" id="ARBA00023274"/>
    </source>
</evidence>
<evidence type="ECO:0000256" key="1">
    <source>
        <dbReference type="ARBA" id="ARBA00022730"/>
    </source>
</evidence>
<feature type="region of interest" description="Disordered" evidence="9">
    <location>
        <begin position="1"/>
        <end position="24"/>
    </location>
</feature>
<dbReference type="Proteomes" id="UP000092578">
    <property type="component" value="Unassembled WGS sequence"/>
</dbReference>
<dbReference type="GO" id="GO:0019843">
    <property type="term" value="F:rRNA binding"/>
    <property type="evidence" value="ECO:0007669"/>
    <property type="project" value="UniProtKB-UniRule"/>
</dbReference>
<evidence type="ECO:0000256" key="6">
    <source>
        <dbReference type="HAMAP-Rule" id="MF_01343"/>
    </source>
</evidence>
<comment type="function">
    <text evidence="6">Forms an intersubunit bridge (bridge B4) with the 23S rRNA of the 50S subunit in the ribosome.</text>
</comment>
<dbReference type="PROSITE" id="PS00362">
    <property type="entry name" value="RIBOSOMAL_S15"/>
    <property type="match status" value="1"/>
</dbReference>
<dbReference type="HAMAP" id="MF_01343_B">
    <property type="entry name" value="Ribosomal_uS15_B"/>
    <property type="match status" value="1"/>
</dbReference>
<accession>A0A1B9AIW8</accession>
<dbReference type="GO" id="GO:0022627">
    <property type="term" value="C:cytosolic small ribosomal subunit"/>
    <property type="evidence" value="ECO:0007669"/>
    <property type="project" value="TreeGrafter"/>
</dbReference>
<protein>
    <recommendedName>
        <fullName evidence="6">Small ribosomal subunit protein uS15</fullName>
    </recommendedName>
</protein>
<dbReference type="AlphaFoldDB" id="A0A1B9AIW8"/>
<keyword evidence="4 6" id="KW-0687">Ribonucleoprotein</keyword>
<comment type="similarity">
    <text evidence="6 7">Belongs to the universal ribosomal protein uS15 family.</text>
</comment>
<keyword evidence="3 6" id="KW-0689">Ribosomal protein</keyword>
<dbReference type="Gene3D" id="6.10.250.3130">
    <property type="match status" value="1"/>
</dbReference>
<dbReference type="RefSeq" id="WP_049661588.1">
    <property type="nucleotide sequence ID" value="NZ_MAYT01000028.1"/>
</dbReference>
<dbReference type="Pfam" id="PF00312">
    <property type="entry name" value="Ribosomal_S15"/>
    <property type="match status" value="1"/>
</dbReference>
<name>A0A1B9AIW8_9BACI</name>
<keyword evidence="2 6" id="KW-0694">RNA-binding</keyword>
<dbReference type="GO" id="GO:0006412">
    <property type="term" value="P:translation"/>
    <property type="evidence" value="ECO:0007669"/>
    <property type="project" value="UniProtKB-UniRule"/>
</dbReference>
<dbReference type="PANTHER" id="PTHR23321">
    <property type="entry name" value="RIBOSOMAL PROTEIN S15, BACTERIAL AND ORGANELLAR"/>
    <property type="match status" value="1"/>
</dbReference>
<keyword evidence="1 6" id="KW-0699">rRNA-binding</keyword>
<dbReference type="InterPro" id="IPR000589">
    <property type="entry name" value="Ribosomal_uS15"/>
</dbReference>
<dbReference type="InterPro" id="IPR005290">
    <property type="entry name" value="Ribosomal_uS15_bac-type"/>
</dbReference>
<evidence type="ECO:0000313" key="11">
    <source>
        <dbReference type="Proteomes" id="UP000092578"/>
    </source>
</evidence>
<dbReference type="GO" id="GO:0003735">
    <property type="term" value="F:structural constituent of ribosome"/>
    <property type="evidence" value="ECO:0007669"/>
    <property type="project" value="InterPro"/>
</dbReference>
<dbReference type="EMBL" id="MAYT01000028">
    <property type="protein sequence ID" value="OCA83795.1"/>
    <property type="molecule type" value="Genomic_DNA"/>
</dbReference>
<dbReference type="NCBIfam" id="TIGR00952">
    <property type="entry name" value="S15_bact"/>
    <property type="match status" value="1"/>
</dbReference>
<proteinExistence type="inferred from homology"/>
<evidence type="ECO:0000256" key="3">
    <source>
        <dbReference type="ARBA" id="ARBA00022980"/>
    </source>
</evidence>
<evidence type="ECO:0000313" key="10">
    <source>
        <dbReference type="EMBL" id="OCA83795.1"/>
    </source>
</evidence>
<keyword evidence="11" id="KW-1185">Reference proteome</keyword>
<evidence type="ECO:0000256" key="7">
    <source>
        <dbReference type="RuleBase" id="RU003919"/>
    </source>
</evidence>
<dbReference type="InterPro" id="IPR009068">
    <property type="entry name" value="uS15_NS1_RNA-bd_sf"/>
</dbReference>
<evidence type="ECO:0000256" key="8">
    <source>
        <dbReference type="RuleBase" id="RU004524"/>
    </source>
</evidence>
<comment type="caution">
    <text evidence="10">The sequence shown here is derived from an EMBL/GenBank/DDBJ whole genome shotgun (WGS) entry which is preliminary data.</text>
</comment>
<evidence type="ECO:0000256" key="5">
    <source>
        <dbReference type="ARBA" id="ARBA00064542"/>
    </source>
</evidence>
<dbReference type="SMART" id="SM01387">
    <property type="entry name" value="Ribosomal_S15"/>
    <property type="match status" value="1"/>
</dbReference>
<evidence type="ECO:0000256" key="9">
    <source>
        <dbReference type="SAM" id="MobiDB-lite"/>
    </source>
</evidence>
<gene>
    <name evidence="6" type="primary">rpsO</name>
    <name evidence="10" type="ORF">A8F95_12470</name>
</gene>
<sequence>MALTQERKNEIINQYKTHESDTGSPEVQIAVLTEQINTLNEHLRTHKKDHHSRRGLLKMVGRRRNLLTYLRNKDVQRYRELIQKLGLRR</sequence>
<organism evidence="10 11">
    <name type="scientific">Pseudobacillus wudalianchiensis</name>
    <dbReference type="NCBI Taxonomy" id="1743143"/>
    <lineage>
        <taxon>Bacteria</taxon>
        <taxon>Bacillati</taxon>
        <taxon>Bacillota</taxon>
        <taxon>Bacilli</taxon>
        <taxon>Bacillales</taxon>
        <taxon>Bacillaceae</taxon>
        <taxon>Pseudobacillus</taxon>
    </lineage>
</organism>
<dbReference type="PANTHER" id="PTHR23321:SF26">
    <property type="entry name" value="SMALL RIBOSOMAL SUBUNIT PROTEIN US15M"/>
    <property type="match status" value="1"/>
</dbReference>